<sequence>MIVRSWRGVITAARALEYLDYLLETAVKDYLAVVGNRGVQICQRTFGDKTEFLVLSFWESYDAIRAFAGDDCERAVYYSKDAEFLLEREEKVLHYVVEFELL</sequence>
<accession>A0A4P6JN09</accession>
<gene>
    <name evidence="1" type="ORF">EPA93_12010</name>
</gene>
<evidence type="ECO:0008006" key="3">
    <source>
        <dbReference type="Google" id="ProtNLM"/>
    </source>
</evidence>
<dbReference type="SUPFAM" id="SSF54909">
    <property type="entry name" value="Dimeric alpha+beta barrel"/>
    <property type="match status" value="1"/>
</dbReference>
<evidence type="ECO:0000313" key="1">
    <source>
        <dbReference type="EMBL" id="QBD76687.1"/>
    </source>
</evidence>
<dbReference type="KEGG" id="kbs:EPA93_12010"/>
<dbReference type="AlphaFoldDB" id="A0A4P6JN09"/>
<organism evidence="1 2">
    <name type="scientific">Ktedonosporobacter rubrisoli</name>
    <dbReference type="NCBI Taxonomy" id="2509675"/>
    <lineage>
        <taxon>Bacteria</taxon>
        <taxon>Bacillati</taxon>
        <taxon>Chloroflexota</taxon>
        <taxon>Ktedonobacteria</taxon>
        <taxon>Ktedonobacterales</taxon>
        <taxon>Ktedonosporobacteraceae</taxon>
        <taxon>Ktedonosporobacter</taxon>
    </lineage>
</organism>
<dbReference type="EMBL" id="CP035758">
    <property type="protein sequence ID" value="QBD76687.1"/>
    <property type="molecule type" value="Genomic_DNA"/>
</dbReference>
<dbReference type="InterPro" id="IPR011008">
    <property type="entry name" value="Dimeric_a/b-barrel"/>
</dbReference>
<name>A0A4P6JN09_KTERU</name>
<evidence type="ECO:0000313" key="2">
    <source>
        <dbReference type="Proteomes" id="UP000290365"/>
    </source>
</evidence>
<dbReference type="OrthoDB" id="165208at2"/>
<proteinExistence type="predicted"/>
<dbReference type="RefSeq" id="WP_129887705.1">
    <property type="nucleotide sequence ID" value="NZ_CP035758.1"/>
</dbReference>
<protein>
    <recommendedName>
        <fullName evidence="3">Antibiotic biosynthesis monooxygenase</fullName>
    </recommendedName>
</protein>
<keyword evidence="2" id="KW-1185">Reference proteome</keyword>
<reference evidence="1 2" key="1">
    <citation type="submission" date="2019-01" db="EMBL/GenBank/DDBJ databases">
        <title>Ktedonosporobacter rubrisoli SCAWS-G2.</title>
        <authorList>
            <person name="Huang Y."/>
            <person name="Yan B."/>
        </authorList>
    </citation>
    <scope>NUCLEOTIDE SEQUENCE [LARGE SCALE GENOMIC DNA]</scope>
    <source>
        <strain evidence="1 2">SCAWS-G2</strain>
    </source>
</reference>
<dbReference type="Proteomes" id="UP000290365">
    <property type="component" value="Chromosome"/>
</dbReference>